<organism evidence="1 2">
    <name type="scientific">Spinactinospora alkalitolerans</name>
    <dbReference type="NCBI Taxonomy" id="687207"/>
    <lineage>
        <taxon>Bacteria</taxon>
        <taxon>Bacillati</taxon>
        <taxon>Actinomycetota</taxon>
        <taxon>Actinomycetes</taxon>
        <taxon>Streptosporangiales</taxon>
        <taxon>Nocardiopsidaceae</taxon>
        <taxon>Spinactinospora</taxon>
    </lineage>
</organism>
<proteinExistence type="predicted"/>
<name>A0A852U1K3_9ACTN</name>
<gene>
    <name evidence="1" type="ORF">HDA32_004352</name>
</gene>
<evidence type="ECO:0000313" key="1">
    <source>
        <dbReference type="EMBL" id="NYE49232.1"/>
    </source>
</evidence>
<dbReference type="EMBL" id="JACCCC010000001">
    <property type="protein sequence ID" value="NYE49232.1"/>
    <property type="molecule type" value="Genomic_DNA"/>
</dbReference>
<protein>
    <submittedName>
        <fullName evidence="1">Uncharacterized protein</fullName>
    </submittedName>
</protein>
<dbReference type="Proteomes" id="UP000589036">
    <property type="component" value="Unassembled WGS sequence"/>
</dbReference>
<sequence>MINLHLFGGVRDHRRIGTEQGEPRRRTFWDGVASLGA</sequence>
<comment type="caution">
    <text evidence="1">The sequence shown here is derived from an EMBL/GenBank/DDBJ whole genome shotgun (WGS) entry which is preliminary data.</text>
</comment>
<accession>A0A852U1K3</accession>
<keyword evidence="2" id="KW-1185">Reference proteome</keyword>
<dbReference type="AlphaFoldDB" id="A0A852U1K3"/>
<reference evidence="1 2" key="1">
    <citation type="submission" date="2020-07" db="EMBL/GenBank/DDBJ databases">
        <title>Sequencing the genomes of 1000 actinobacteria strains.</title>
        <authorList>
            <person name="Klenk H.-P."/>
        </authorList>
    </citation>
    <scope>NUCLEOTIDE SEQUENCE [LARGE SCALE GENOMIC DNA]</scope>
    <source>
        <strain evidence="1 2">CXB654</strain>
    </source>
</reference>
<evidence type="ECO:0000313" key="2">
    <source>
        <dbReference type="Proteomes" id="UP000589036"/>
    </source>
</evidence>